<keyword evidence="1" id="KW-0732">Signal</keyword>
<reference evidence="3" key="1">
    <citation type="journal article" date="2021" name="Nat. Commun.">
        <title>Genetic determinants of endophytism in the Arabidopsis root mycobiome.</title>
        <authorList>
            <person name="Mesny F."/>
            <person name="Miyauchi S."/>
            <person name="Thiergart T."/>
            <person name="Pickel B."/>
            <person name="Atanasova L."/>
            <person name="Karlsson M."/>
            <person name="Huettel B."/>
            <person name="Barry K.W."/>
            <person name="Haridas S."/>
            <person name="Chen C."/>
            <person name="Bauer D."/>
            <person name="Andreopoulos W."/>
            <person name="Pangilinan J."/>
            <person name="LaButti K."/>
            <person name="Riley R."/>
            <person name="Lipzen A."/>
            <person name="Clum A."/>
            <person name="Drula E."/>
            <person name="Henrissat B."/>
            <person name="Kohler A."/>
            <person name="Grigoriev I.V."/>
            <person name="Martin F.M."/>
            <person name="Hacquard S."/>
        </authorList>
    </citation>
    <scope>NUCLEOTIDE SEQUENCE</scope>
    <source>
        <strain evidence="3">MPI-CAGE-AT-0147</strain>
    </source>
</reference>
<name>A0A9P9IQ26_9HYPO</name>
<evidence type="ECO:0000259" key="2">
    <source>
        <dbReference type="Pfam" id="PF08881"/>
    </source>
</evidence>
<sequence length="166" mass="17735">MKFLVAISALVSLATTAELADGNWAYTCKDEELDGFTLKAKCKDIAGDYLDTSIDLKTCLAWSTTETNIVKQDGGNLSIDCSDCWLSVSSTRVVVTSFTNSLATALDLATRIGPISRSSGTTGMASLPVREVIPALREIWPIPTGHIAFFWAVGCKISASYLEGMG</sequence>
<dbReference type="Pfam" id="PF08881">
    <property type="entry name" value="CVNH"/>
    <property type="match status" value="1"/>
</dbReference>
<protein>
    <recommendedName>
        <fullName evidence="2">Cyanovirin-N domain-containing protein</fullName>
    </recommendedName>
</protein>
<evidence type="ECO:0000313" key="3">
    <source>
        <dbReference type="EMBL" id="KAH7128867.1"/>
    </source>
</evidence>
<dbReference type="AlphaFoldDB" id="A0A9P9IQ26"/>
<comment type="caution">
    <text evidence="3">The sequence shown here is derived from an EMBL/GenBank/DDBJ whole genome shotgun (WGS) entry which is preliminary data.</text>
</comment>
<dbReference type="InterPro" id="IPR011058">
    <property type="entry name" value="Cyanovirin-N"/>
</dbReference>
<dbReference type="Proteomes" id="UP000738349">
    <property type="component" value="Unassembled WGS sequence"/>
</dbReference>
<proteinExistence type="predicted"/>
<organism evidence="3 4">
    <name type="scientific">Dactylonectria macrodidyma</name>
    <dbReference type="NCBI Taxonomy" id="307937"/>
    <lineage>
        <taxon>Eukaryota</taxon>
        <taxon>Fungi</taxon>
        <taxon>Dikarya</taxon>
        <taxon>Ascomycota</taxon>
        <taxon>Pezizomycotina</taxon>
        <taxon>Sordariomycetes</taxon>
        <taxon>Hypocreomycetidae</taxon>
        <taxon>Hypocreales</taxon>
        <taxon>Nectriaceae</taxon>
        <taxon>Dactylonectria</taxon>
    </lineage>
</organism>
<gene>
    <name evidence="3" type="ORF">EDB81DRAFT_906544</name>
</gene>
<dbReference type="SUPFAM" id="SSF51322">
    <property type="entry name" value="Cyanovirin-N"/>
    <property type="match status" value="1"/>
</dbReference>
<keyword evidence="4" id="KW-1185">Reference proteome</keyword>
<dbReference type="InterPro" id="IPR036673">
    <property type="entry name" value="Cyanovirin-N_sf"/>
</dbReference>
<feature type="signal peptide" evidence="1">
    <location>
        <begin position="1"/>
        <end position="16"/>
    </location>
</feature>
<evidence type="ECO:0000256" key="1">
    <source>
        <dbReference type="SAM" id="SignalP"/>
    </source>
</evidence>
<dbReference type="EMBL" id="JAGMUV010000018">
    <property type="protein sequence ID" value="KAH7128867.1"/>
    <property type="molecule type" value="Genomic_DNA"/>
</dbReference>
<feature type="chain" id="PRO_5040275411" description="Cyanovirin-N domain-containing protein" evidence="1">
    <location>
        <begin position="17"/>
        <end position="166"/>
    </location>
</feature>
<evidence type="ECO:0000313" key="4">
    <source>
        <dbReference type="Proteomes" id="UP000738349"/>
    </source>
</evidence>
<feature type="domain" description="Cyanovirin-N" evidence="2">
    <location>
        <begin position="26"/>
        <end position="112"/>
    </location>
</feature>
<accession>A0A9P9IQ26</accession>
<dbReference type="Gene3D" id="2.30.60.10">
    <property type="entry name" value="Cyanovirin-N"/>
    <property type="match status" value="1"/>
</dbReference>
<dbReference type="OrthoDB" id="2947935at2759"/>